<dbReference type="AlphaFoldDB" id="A0AAU8JQZ9"/>
<organism evidence="2">
    <name type="scientific">Kitasatospora camelliae</name>
    <dbReference type="NCBI Taxonomy" id="3156397"/>
    <lineage>
        <taxon>Bacteria</taxon>
        <taxon>Bacillati</taxon>
        <taxon>Actinomycetota</taxon>
        <taxon>Actinomycetes</taxon>
        <taxon>Kitasatosporales</taxon>
        <taxon>Streptomycetaceae</taxon>
        <taxon>Kitasatospora</taxon>
    </lineage>
</organism>
<evidence type="ECO:0008006" key="3">
    <source>
        <dbReference type="Google" id="ProtNLM"/>
    </source>
</evidence>
<feature type="compositionally biased region" description="Low complexity" evidence="1">
    <location>
        <begin position="167"/>
        <end position="192"/>
    </location>
</feature>
<evidence type="ECO:0000256" key="1">
    <source>
        <dbReference type="SAM" id="MobiDB-lite"/>
    </source>
</evidence>
<feature type="region of interest" description="Disordered" evidence="1">
    <location>
        <begin position="162"/>
        <end position="220"/>
    </location>
</feature>
<dbReference type="KEGG" id="kcm:ABWK59_04770"/>
<dbReference type="RefSeq" id="WP_354638066.1">
    <property type="nucleotide sequence ID" value="NZ_CP159872.1"/>
</dbReference>
<gene>
    <name evidence="2" type="ORF">ABWK59_04770</name>
</gene>
<reference evidence="2" key="1">
    <citation type="submission" date="2024-06" db="EMBL/GenBank/DDBJ databases">
        <title>The genome sequences of Kitasatospora sp. strain HUAS MG31.</title>
        <authorList>
            <person name="Mo P."/>
        </authorList>
    </citation>
    <scope>NUCLEOTIDE SEQUENCE</scope>
    <source>
        <strain evidence="2">HUAS MG31</strain>
    </source>
</reference>
<sequence length="253" mass="26936">MDVPRGRRTLWVRPAEAQDLAELAELVEADRLPGLPAPSRRIEAAVSGAAGHTVLVARDGSGRLLGATGLRRGVGQDGTGGSIAWLHCREHPSAVAVLLRVALERLPPSALNAFDEPGPLSPYLPGLPVNDRPVTYQALHDAGFRTRHQWLCLQRPARFDERTPEEAPAVHAPRAHHVPAAAGTRAGTGPARRPQRTDLRAAPVGPAAGGPPDDPTGGMALVDLLSPGASRRCHRLQQAGYEEVDLFHSLTRP</sequence>
<protein>
    <recommendedName>
        <fullName evidence="3">N-acetyltransferase domain-containing protein</fullName>
    </recommendedName>
</protein>
<proteinExistence type="predicted"/>
<accession>A0AAU8JQZ9</accession>
<name>A0AAU8JQZ9_9ACTN</name>
<dbReference type="EMBL" id="CP159872">
    <property type="protein sequence ID" value="XCM78291.1"/>
    <property type="molecule type" value="Genomic_DNA"/>
</dbReference>
<evidence type="ECO:0000313" key="2">
    <source>
        <dbReference type="EMBL" id="XCM78291.1"/>
    </source>
</evidence>